<evidence type="ECO:0000313" key="3">
    <source>
        <dbReference type="EMBL" id="SVE05885.1"/>
    </source>
</evidence>
<reference evidence="3" key="1">
    <citation type="submission" date="2018-05" db="EMBL/GenBank/DDBJ databases">
        <authorList>
            <person name="Lanie J.A."/>
            <person name="Ng W.-L."/>
            <person name="Kazmierczak K.M."/>
            <person name="Andrzejewski T.M."/>
            <person name="Davidsen T.M."/>
            <person name="Wayne K.J."/>
            <person name="Tettelin H."/>
            <person name="Glass J.I."/>
            <person name="Rusch D."/>
            <person name="Podicherti R."/>
            <person name="Tsui H.-C.T."/>
            <person name="Winkler M.E."/>
        </authorList>
    </citation>
    <scope>NUCLEOTIDE SEQUENCE</scope>
</reference>
<keyword evidence="1" id="KW-0560">Oxidoreductase</keyword>
<dbReference type="PANTHER" id="PTHR43818">
    <property type="entry name" value="BCDNA.GH03377"/>
    <property type="match status" value="1"/>
</dbReference>
<dbReference type="Pfam" id="PF01408">
    <property type="entry name" value="GFO_IDH_MocA"/>
    <property type="match status" value="1"/>
</dbReference>
<gene>
    <name evidence="3" type="ORF">METZ01_LOCUS458739</name>
</gene>
<dbReference type="InterPro" id="IPR000683">
    <property type="entry name" value="Gfo/Idh/MocA-like_OxRdtase_N"/>
</dbReference>
<dbReference type="GO" id="GO:0000166">
    <property type="term" value="F:nucleotide binding"/>
    <property type="evidence" value="ECO:0007669"/>
    <property type="project" value="InterPro"/>
</dbReference>
<sequence length="146" mass="16667">MGKKIRLAQFGTKHGHAKGVLEVMLAHSDVEVVGVWEPDKRRQDILIQSNDPVWKKITWIERSEQVLSDKTIIAISSEGANNESLDHTEAIIKAGKHVFYDKPAGENFNQFKNIVEIAKLNKLHLQMGYMFRKHQGFTKISDWAKS</sequence>
<dbReference type="EMBL" id="UINC01191307">
    <property type="protein sequence ID" value="SVE05885.1"/>
    <property type="molecule type" value="Genomic_DNA"/>
</dbReference>
<dbReference type="SUPFAM" id="SSF51735">
    <property type="entry name" value="NAD(P)-binding Rossmann-fold domains"/>
    <property type="match status" value="1"/>
</dbReference>
<dbReference type="InterPro" id="IPR050463">
    <property type="entry name" value="Gfo/Idh/MocA_oxidrdct_glycsds"/>
</dbReference>
<organism evidence="3">
    <name type="scientific">marine metagenome</name>
    <dbReference type="NCBI Taxonomy" id="408172"/>
    <lineage>
        <taxon>unclassified sequences</taxon>
        <taxon>metagenomes</taxon>
        <taxon>ecological metagenomes</taxon>
    </lineage>
</organism>
<dbReference type="PANTHER" id="PTHR43818:SF11">
    <property type="entry name" value="BCDNA.GH03377"/>
    <property type="match status" value="1"/>
</dbReference>
<dbReference type="InterPro" id="IPR036291">
    <property type="entry name" value="NAD(P)-bd_dom_sf"/>
</dbReference>
<dbReference type="Gene3D" id="3.40.50.720">
    <property type="entry name" value="NAD(P)-binding Rossmann-like Domain"/>
    <property type="match status" value="1"/>
</dbReference>
<feature type="domain" description="Gfo/Idh/MocA-like oxidoreductase N-terminal" evidence="2">
    <location>
        <begin position="21"/>
        <end position="129"/>
    </location>
</feature>
<dbReference type="AlphaFoldDB" id="A0A383AFB4"/>
<feature type="non-terminal residue" evidence="3">
    <location>
        <position position="146"/>
    </location>
</feature>
<evidence type="ECO:0000259" key="2">
    <source>
        <dbReference type="Pfam" id="PF01408"/>
    </source>
</evidence>
<dbReference type="GO" id="GO:0016491">
    <property type="term" value="F:oxidoreductase activity"/>
    <property type="evidence" value="ECO:0007669"/>
    <property type="project" value="UniProtKB-KW"/>
</dbReference>
<evidence type="ECO:0000256" key="1">
    <source>
        <dbReference type="ARBA" id="ARBA00023002"/>
    </source>
</evidence>
<protein>
    <recommendedName>
        <fullName evidence="2">Gfo/Idh/MocA-like oxidoreductase N-terminal domain-containing protein</fullName>
    </recommendedName>
</protein>
<accession>A0A383AFB4</accession>
<proteinExistence type="predicted"/>
<name>A0A383AFB4_9ZZZZ</name>